<organism evidence="3 4">
    <name type="scientific">Ureibacillus acetophenoni</name>
    <dbReference type="NCBI Taxonomy" id="614649"/>
    <lineage>
        <taxon>Bacteria</taxon>
        <taxon>Bacillati</taxon>
        <taxon>Bacillota</taxon>
        <taxon>Bacilli</taxon>
        <taxon>Bacillales</taxon>
        <taxon>Caryophanaceae</taxon>
        <taxon>Ureibacillus</taxon>
    </lineage>
</organism>
<sequence length="175" mass="19103">MIFGVEIQTVYLVTLIVAGCITVVYILFSDFLDGIVDGFFFLNPAVILAFITIASASGYLLEQFSPMTSVLVFIISCILSAILSSLLYFFILVPLKSAEVSLAYTDQSLEGQIGKVIVPIPKDGFGEVVIETAAGIISKRATGFDNEAIDYDDEILIIEVKEGTLHVKKYQSPFK</sequence>
<dbReference type="Proteomes" id="UP000219252">
    <property type="component" value="Unassembled WGS sequence"/>
</dbReference>
<feature type="domain" description="Membrane protein NfeD2 N-terminal transmembrane" evidence="2">
    <location>
        <begin position="3"/>
        <end position="99"/>
    </location>
</feature>
<proteinExistence type="predicted"/>
<gene>
    <name evidence="3" type="ORF">SAMN05877842_103219</name>
</gene>
<evidence type="ECO:0000256" key="1">
    <source>
        <dbReference type="SAM" id="Phobius"/>
    </source>
</evidence>
<dbReference type="Gene3D" id="2.40.50.140">
    <property type="entry name" value="Nucleic acid-binding proteins"/>
    <property type="match status" value="1"/>
</dbReference>
<keyword evidence="1" id="KW-0812">Transmembrane</keyword>
<accession>A0A285U6I6</accession>
<keyword evidence="1" id="KW-1133">Transmembrane helix</keyword>
<keyword evidence="1" id="KW-0472">Membrane</keyword>
<dbReference type="InterPro" id="IPR058653">
    <property type="entry name" value="NfeD2_TM"/>
</dbReference>
<dbReference type="RefSeq" id="WP_170949424.1">
    <property type="nucleotide sequence ID" value="NZ_OBQC01000003.1"/>
</dbReference>
<dbReference type="EMBL" id="OBQC01000003">
    <property type="protein sequence ID" value="SOC37452.1"/>
    <property type="molecule type" value="Genomic_DNA"/>
</dbReference>
<evidence type="ECO:0000313" key="3">
    <source>
        <dbReference type="EMBL" id="SOC37452.1"/>
    </source>
</evidence>
<dbReference type="InterPro" id="IPR012340">
    <property type="entry name" value="NA-bd_OB-fold"/>
</dbReference>
<reference evidence="4" key="1">
    <citation type="submission" date="2017-08" db="EMBL/GenBank/DDBJ databases">
        <authorList>
            <person name="Varghese N."/>
            <person name="Submissions S."/>
        </authorList>
    </citation>
    <scope>NUCLEOTIDE SEQUENCE [LARGE SCALE GENOMIC DNA]</scope>
    <source>
        <strain evidence="4">JC23</strain>
    </source>
</reference>
<feature type="transmembrane region" description="Helical" evidence="1">
    <location>
        <begin position="40"/>
        <end position="61"/>
    </location>
</feature>
<keyword evidence="4" id="KW-1185">Reference proteome</keyword>
<feature type="transmembrane region" description="Helical" evidence="1">
    <location>
        <begin position="9"/>
        <end position="28"/>
    </location>
</feature>
<dbReference type="AlphaFoldDB" id="A0A285U6I6"/>
<feature type="transmembrane region" description="Helical" evidence="1">
    <location>
        <begin position="70"/>
        <end position="91"/>
    </location>
</feature>
<evidence type="ECO:0000259" key="2">
    <source>
        <dbReference type="Pfam" id="PF25842"/>
    </source>
</evidence>
<name>A0A285U6I6_9BACL</name>
<dbReference type="Pfam" id="PF25842">
    <property type="entry name" value="NfeD_TM"/>
    <property type="match status" value="1"/>
</dbReference>
<protein>
    <recommendedName>
        <fullName evidence="2">Membrane protein NfeD2 N-terminal transmembrane domain-containing protein</fullName>
    </recommendedName>
</protein>
<evidence type="ECO:0000313" key="4">
    <source>
        <dbReference type="Proteomes" id="UP000219252"/>
    </source>
</evidence>